<accession>A0ABR4G283</accession>
<sequence length="190" mass="20232">MLLPLLYSLPTCLTTLLLLVLSLPNVASVSAQTTPPPPPQPARPRPLIEYSRRDCTGDLKICTNISSGDCCVAGMSNERSTSGDTCVNVSGGVQTGQRWVKGDGDDGSLEMGAGVGVGGEREGKMGGECANVVQPDFVSVGGRWFVVNGSMPVEEKERHWGMWGTGVDWEVQVLPEGLREFEVTGMEGVY</sequence>
<proteinExistence type="predicted"/>
<comment type="caution">
    <text evidence="2">The sequence shown here is derived from an EMBL/GenBank/DDBJ whole genome shotgun (WGS) entry which is preliminary data.</text>
</comment>
<evidence type="ECO:0000313" key="3">
    <source>
        <dbReference type="Proteomes" id="UP001610563"/>
    </source>
</evidence>
<protein>
    <submittedName>
        <fullName evidence="2">Uncharacterized protein</fullName>
    </submittedName>
</protein>
<dbReference type="EMBL" id="JBFTWV010000066">
    <property type="protein sequence ID" value="KAL2789327.1"/>
    <property type="molecule type" value="Genomic_DNA"/>
</dbReference>
<evidence type="ECO:0000256" key="1">
    <source>
        <dbReference type="SAM" id="SignalP"/>
    </source>
</evidence>
<feature type="chain" id="PRO_5045169311" evidence="1">
    <location>
        <begin position="32"/>
        <end position="190"/>
    </location>
</feature>
<organism evidence="2 3">
    <name type="scientific">Aspergillus keveii</name>
    <dbReference type="NCBI Taxonomy" id="714993"/>
    <lineage>
        <taxon>Eukaryota</taxon>
        <taxon>Fungi</taxon>
        <taxon>Dikarya</taxon>
        <taxon>Ascomycota</taxon>
        <taxon>Pezizomycotina</taxon>
        <taxon>Eurotiomycetes</taxon>
        <taxon>Eurotiomycetidae</taxon>
        <taxon>Eurotiales</taxon>
        <taxon>Aspergillaceae</taxon>
        <taxon>Aspergillus</taxon>
        <taxon>Aspergillus subgen. Nidulantes</taxon>
    </lineage>
</organism>
<gene>
    <name evidence="2" type="ORF">BJX66DRAFT_339455</name>
</gene>
<dbReference type="Proteomes" id="UP001610563">
    <property type="component" value="Unassembled WGS sequence"/>
</dbReference>
<keyword evidence="1" id="KW-0732">Signal</keyword>
<feature type="signal peptide" evidence="1">
    <location>
        <begin position="1"/>
        <end position="31"/>
    </location>
</feature>
<reference evidence="2 3" key="1">
    <citation type="submission" date="2024-07" db="EMBL/GenBank/DDBJ databases">
        <title>Section-level genome sequencing and comparative genomics of Aspergillus sections Usti and Cavernicolus.</title>
        <authorList>
            <consortium name="Lawrence Berkeley National Laboratory"/>
            <person name="Nybo J.L."/>
            <person name="Vesth T.C."/>
            <person name="Theobald S."/>
            <person name="Frisvad J.C."/>
            <person name="Larsen T.O."/>
            <person name="Kjaerboelling I."/>
            <person name="Rothschild-Mancinelli K."/>
            <person name="Lyhne E.K."/>
            <person name="Kogle M.E."/>
            <person name="Barry K."/>
            <person name="Clum A."/>
            <person name="Na H."/>
            <person name="Ledsgaard L."/>
            <person name="Lin J."/>
            <person name="Lipzen A."/>
            <person name="Kuo A."/>
            <person name="Riley R."/>
            <person name="Mondo S."/>
            <person name="Labutti K."/>
            <person name="Haridas S."/>
            <person name="Pangalinan J."/>
            <person name="Salamov A.A."/>
            <person name="Simmons B.A."/>
            <person name="Magnuson J.K."/>
            <person name="Chen J."/>
            <person name="Drula E."/>
            <person name="Henrissat B."/>
            <person name="Wiebenga A."/>
            <person name="Lubbers R.J."/>
            <person name="Gomes A.C."/>
            <person name="Makela M.R."/>
            <person name="Stajich J."/>
            <person name="Grigoriev I.V."/>
            <person name="Mortensen U.H."/>
            <person name="De Vries R.P."/>
            <person name="Baker S.E."/>
            <person name="Andersen M.R."/>
        </authorList>
    </citation>
    <scope>NUCLEOTIDE SEQUENCE [LARGE SCALE GENOMIC DNA]</scope>
    <source>
        <strain evidence="2 3">CBS 209.92</strain>
    </source>
</reference>
<name>A0ABR4G283_9EURO</name>
<evidence type="ECO:0000313" key="2">
    <source>
        <dbReference type="EMBL" id="KAL2789327.1"/>
    </source>
</evidence>
<keyword evidence="3" id="KW-1185">Reference proteome</keyword>